<dbReference type="InterPro" id="IPR018488">
    <property type="entry name" value="cNMP-bd_CS"/>
</dbReference>
<evidence type="ECO:0000256" key="1">
    <source>
        <dbReference type="SAM" id="Phobius"/>
    </source>
</evidence>
<dbReference type="EMBL" id="JAAFZH010000006">
    <property type="protein sequence ID" value="NDU96406.1"/>
    <property type="molecule type" value="Genomic_DNA"/>
</dbReference>
<feature type="transmembrane region" description="Helical" evidence="1">
    <location>
        <begin position="229"/>
        <end position="253"/>
    </location>
</feature>
<dbReference type="CDD" id="cd00038">
    <property type="entry name" value="CAP_ED"/>
    <property type="match status" value="1"/>
</dbReference>
<evidence type="ECO:0000259" key="2">
    <source>
        <dbReference type="PROSITE" id="PS50042"/>
    </source>
</evidence>
<feature type="transmembrane region" description="Helical" evidence="1">
    <location>
        <begin position="299"/>
        <end position="317"/>
    </location>
</feature>
<feature type="transmembrane region" description="Helical" evidence="1">
    <location>
        <begin position="54"/>
        <end position="73"/>
    </location>
</feature>
<feature type="domain" description="Cyclic nucleotide-binding" evidence="2">
    <location>
        <begin position="939"/>
        <end position="1054"/>
    </location>
</feature>
<dbReference type="InterPro" id="IPR036259">
    <property type="entry name" value="MFS_trans_sf"/>
</dbReference>
<proteinExistence type="predicted"/>
<gene>
    <name evidence="3" type="ORF">GK108_16115</name>
</gene>
<dbReference type="Gene3D" id="2.60.120.10">
    <property type="entry name" value="Jelly Rolls"/>
    <property type="match status" value="1"/>
</dbReference>
<evidence type="ECO:0000313" key="4">
    <source>
        <dbReference type="Proteomes" id="UP000474175"/>
    </source>
</evidence>
<comment type="caution">
    <text evidence="3">The sequence shown here is derived from an EMBL/GenBank/DDBJ whole genome shotgun (WGS) entry which is preliminary data.</text>
</comment>
<organism evidence="3 4">
    <name type="scientific">Spirosoma terrae</name>
    <dbReference type="NCBI Taxonomy" id="1968276"/>
    <lineage>
        <taxon>Bacteria</taxon>
        <taxon>Pseudomonadati</taxon>
        <taxon>Bacteroidota</taxon>
        <taxon>Cytophagia</taxon>
        <taxon>Cytophagales</taxon>
        <taxon>Cytophagaceae</taxon>
        <taxon>Spirosoma</taxon>
    </lineage>
</organism>
<dbReference type="SUPFAM" id="SSF51206">
    <property type="entry name" value="cAMP-binding domain-like"/>
    <property type="match status" value="1"/>
</dbReference>
<keyword evidence="1" id="KW-0472">Membrane</keyword>
<keyword evidence="4" id="KW-1185">Reference proteome</keyword>
<name>A0A6L9L736_9BACT</name>
<dbReference type="SUPFAM" id="SSF48371">
    <property type="entry name" value="ARM repeat"/>
    <property type="match status" value="1"/>
</dbReference>
<dbReference type="SUPFAM" id="SSF103473">
    <property type="entry name" value="MFS general substrate transporter"/>
    <property type="match status" value="1"/>
</dbReference>
<dbReference type="PROSITE" id="PS50042">
    <property type="entry name" value="CNMP_BINDING_3"/>
    <property type="match status" value="1"/>
</dbReference>
<feature type="transmembrane region" description="Helical" evidence="1">
    <location>
        <begin position="85"/>
        <end position="106"/>
    </location>
</feature>
<keyword evidence="1" id="KW-0812">Transmembrane</keyword>
<dbReference type="Pfam" id="PF00027">
    <property type="entry name" value="cNMP_binding"/>
    <property type="match status" value="1"/>
</dbReference>
<feature type="transmembrane region" description="Helical" evidence="1">
    <location>
        <begin position="329"/>
        <end position="352"/>
    </location>
</feature>
<dbReference type="InterPro" id="IPR018490">
    <property type="entry name" value="cNMP-bd_dom_sf"/>
</dbReference>
<dbReference type="Proteomes" id="UP000474175">
    <property type="component" value="Unassembled WGS sequence"/>
</dbReference>
<dbReference type="InterPro" id="IPR016024">
    <property type="entry name" value="ARM-type_fold"/>
</dbReference>
<dbReference type="PROSITE" id="PS00889">
    <property type="entry name" value="CNMP_BINDING_2"/>
    <property type="match status" value="1"/>
</dbReference>
<feature type="transmembrane region" description="Helical" evidence="1">
    <location>
        <begin position="118"/>
        <end position="139"/>
    </location>
</feature>
<dbReference type="AlphaFoldDB" id="A0A6L9L736"/>
<dbReference type="SMART" id="SM00100">
    <property type="entry name" value="cNMP"/>
    <property type="match status" value="1"/>
</dbReference>
<dbReference type="InterPro" id="IPR000595">
    <property type="entry name" value="cNMP-bd_dom"/>
</dbReference>
<feature type="transmembrane region" description="Helical" evidence="1">
    <location>
        <begin position="397"/>
        <end position="415"/>
    </location>
</feature>
<dbReference type="PANTHER" id="PTHR23011">
    <property type="entry name" value="CYCLIC NUCLEOTIDE-BINDING DOMAIN CONTAINING PROTEIN"/>
    <property type="match status" value="1"/>
</dbReference>
<feature type="transmembrane region" description="Helical" evidence="1">
    <location>
        <begin position="20"/>
        <end position="42"/>
    </location>
</feature>
<accession>A0A6L9L736</accession>
<sequence>MTAAQTLYRFLGVRSTETSIVRLFFLHNFFLGIGNILVYVAANVILLENHPLTSLPIAYVVAALAMMAVGRIYTYYEHHLLLKRLAIRVLLAVVILTFVMGAIVWLGHSVVAAVAIMAGYRAIYLLTNLEFWGASAVVFDVRQSKRLFSIISSGDMPAKALGALLSVLVHAHAELFILLLIAFGAFLSAMYVFSLTVKAHVVDVAPARMQLHRRPQPSLIRQLFGGSELVFSMCISLAAIACVVTSIEYFFFVNVKEKFHHQEDVMKFIGTVLVLTYLSAMVFKLLFSWKTFERMGIRWSLAVLPIAGLLSVVVFVLLHEMGTTETGLLIYFCGLYLLLEVLRRAVFDPIFLVLFQPLSPQTRLKGHTLVKGFYEPLGMALAGLLFIGLHHSPALPSWLPFVWIALLMSLALFFLNRTYRSYLDALKNALERRFLASDELLVPTTARKAILDNLKSTHTADVLNAIEWLQTNEPDTLVAQSSTLLQHQDKLVRTSLLSTLSTQLEPAVLHHVATTDTESTLRQTAARWLARHPQTPPELLDNLWQQTDLCIRIGTIQGRLEVQSADTVAQQQLSALATAIEVDKQKAALALLPFLDNVAQYILVEQALSSPVKSLQQAAVRSMSTVVSPQLTPKLVELLTSSIFWRDALQSLISNGSASLPYLRATIHPHVSQAFIQRIALICERIASPDSRQLLIELAELPNLFWRASALRALRIFDPIEAESSRFQDLLNEEWQLAQRLIAGIDGEEDPAMVASLEYELTLLIQRIFGLLTQLYGSETIANAQRGVLHAARDRKANALEMLDNLIPQPTYRSLQTLVDDMPVAEKLRLLTKFNGPLADPEPIRRYIIQQGNTKFSDWTISLALRSISVDAVSTTSLNHFLDSSNPLIRESALTVVAQLPQNNPDRQQLLTSRTTMNNHQTAQISIVDRIYALKRTSLFASTPENVLSSIAQIMNEVTYHEEQEIFKKGETGTSLFIVYDGEVGIYDGTEQLATFGKGGFFGELALLDAEPRSASAIALTHVLAFRIDQEDFYDLMEERGEVLQNIVRALCQRLRRQNEVLRDLSASV</sequence>
<evidence type="ECO:0000313" key="3">
    <source>
        <dbReference type="EMBL" id="NDU96406.1"/>
    </source>
</evidence>
<protein>
    <submittedName>
        <fullName evidence="3">Cyclic nucleotide-binding domain-containing protein</fullName>
    </submittedName>
</protein>
<feature type="transmembrane region" description="Helical" evidence="1">
    <location>
        <begin position="373"/>
        <end position="391"/>
    </location>
</feature>
<feature type="transmembrane region" description="Helical" evidence="1">
    <location>
        <begin position="265"/>
        <end position="287"/>
    </location>
</feature>
<keyword evidence="1" id="KW-1133">Transmembrane helix</keyword>
<reference evidence="3 4" key="1">
    <citation type="submission" date="2020-02" db="EMBL/GenBank/DDBJ databases">
        <title>Draft genome sequence of two Spirosoma agri KCTC 52727 and Spirosoma terrae KCTC 52035.</title>
        <authorList>
            <person name="Rojas J."/>
            <person name="Ambika Manirajan B."/>
            <person name="Suarez C."/>
            <person name="Ratering S."/>
            <person name="Schnell S."/>
        </authorList>
    </citation>
    <scope>NUCLEOTIDE SEQUENCE [LARGE SCALE GENOMIC DNA]</scope>
    <source>
        <strain evidence="3 4">KCTC 52035</strain>
    </source>
</reference>
<dbReference type="InterPro" id="IPR014710">
    <property type="entry name" value="RmlC-like_jellyroll"/>
</dbReference>
<dbReference type="RefSeq" id="WP_163950417.1">
    <property type="nucleotide sequence ID" value="NZ_JAAFZH010000006.1"/>
</dbReference>
<dbReference type="PANTHER" id="PTHR23011:SF28">
    <property type="entry name" value="CYCLIC NUCLEOTIDE-BINDING DOMAIN CONTAINING PROTEIN"/>
    <property type="match status" value="1"/>
</dbReference>